<reference evidence="1 2" key="1">
    <citation type="journal article" date="2020" name="Mol. Biol. Evol.">
        <title>Distinct Expression and Methylation Patterns for Genes with Different Fates following a Single Whole-Genome Duplication in Flowering Plants.</title>
        <authorList>
            <person name="Shi T."/>
            <person name="Rahmani R.S."/>
            <person name="Gugger P.F."/>
            <person name="Wang M."/>
            <person name="Li H."/>
            <person name="Zhang Y."/>
            <person name="Li Z."/>
            <person name="Wang Q."/>
            <person name="Van de Peer Y."/>
            <person name="Marchal K."/>
            <person name="Chen J."/>
        </authorList>
    </citation>
    <scope>NUCLEOTIDE SEQUENCE [LARGE SCALE GENOMIC DNA]</scope>
    <source>
        <tissue evidence="1">Leaf</tissue>
    </source>
</reference>
<dbReference type="EMBL" id="DUZY01000004">
    <property type="protein sequence ID" value="DAD35154.1"/>
    <property type="molecule type" value="Genomic_DNA"/>
</dbReference>
<gene>
    <name evidence="1" type="ORF">HUJ06_005794</name>
</gene>
<organism evidence="1 2">
    <name type="scientific">Nelumbo nucifera</name>
    <name type="common">Sacred lotus</name>
    <dbReference type="NCBI Taxonomy" id="4432"/>
    <lineage>
        <taxon>Eukaryota</taxon>
        <taxon>Viridiplantae</taxon>
        <taxon>Streptophyta</taxon>
        <taxon>Embryophyta</taxon>
        <taxon>Tracheophyta</taxon>
        <taxon>Spermatophyta</taxon>
        <taxon>Magnoliopsida</taxon>
        <taxon>Proteales</taxon>
        <taxon>Nelumbonaceae</taxon>
        <taxon>Nelumbo</taxon>
    </lineage>
</organism>
<keyword evidence="2" id="KW-1185">Reference proteome</keyword>
<protein>
    <submittedName>
        <fullName evidence="1">Uncharacterized protein</fullName>
    </submittedName>
</protein>
<accession>A0A822YLW1</accession>
<name>A0A822YLW1_NELNU</name>
<comment type="caution">
    <text evidence="1">The sequence shown here is derived from an EMBL/GenBank/DDBJ whole genome shotgun (WGS) entry which is preliminary data.</text>
</comment>
<dbReference type="AlphaFoldDB" id="A0A822YLW1"/>
<evidence type="ECO:0000313" key="1">
    <source>
        <dbReference type="EMBL" id="DAD35154.1"/>
    </source>
</evidence>
<dbReference type="Proteomes" id="UP000607653">
    <property type="component" value="Unassembled WGS sequence"/>
</dbReference>
<dbReference type="PANTHER" id="PTHR36078">
    <property type="entry name" value="BNACNNG21220D PROTEIN"/>
    <property type="match status" value="1"/>
</dbReference>
<dbReference type="PANTHER" id="PTHR36078:SF2">
    <property type="entry name" value="OS09G0473966 PROTEIN"/>
    <property type="match status" value="1"/>
</dbReference>
<proteinExistence type="predicted"/>
<sequence length="68" mass="8064">MSVLERKPDVVERFQDTDTDDYIEKCNTYEAEYARRLKAKYFSKKNLYGGSIFDKDVTIDNETIRSSR</sequence>
<evidence type="ECO:0000313" key="2">
    <source>
        <dbReference type="Proteomes" id="UP000607653"/>
    </source>
</evidence>